<accession>A0A839IX73</accession>
<evidence type="ECO:0000313" key="8">
    <source>
        <dbReference type="Proteomes" id="UP000565262"/>
    </source>
</evidence>
<evidence type="ECO:0000256" key="4">
    <source>
        <dbReference type="ARBA" id="ARBA00022825"/>
    </source>
</evidence>
<keyword evidence="8" id="KW-1185">Reference proteome</keyword>
<dbReference type="RefSeq" id="WP_182811547.1">
    <property type="nucleotide sequence ID" value="NZ_JACJFM010000052.1"/>
</dbReference>
<evidence type="ECO:0000256" key="5">
    <source>
        <dbReference type="SAM" id="MobiDB-lite"/>
    </source>
</evidence>
<dbReference type="PANTHER" id="PTHR33209:SF1">
    <property type="entry name" value="PEPTIDASE S49 DOMAIN-CONTAINING PROTEIN"/>
    <property type="match status" value="1"/>
</dbReference>
<dbReference type="Gene3D" id="3.90.226.10">
    <property type="entry name" value="2-enoyl-CoA Hydratase, Chain A, domain 1"/>
    <property type="match status" value="1"/>
</dbReference>
<feature type="region of interest" description="Disordered" evidence="5">
    <location>
        <begin position="401"/>
        <end position="454"/>
    </location>
</feature>
<evidence type="ECO:0000256" key="1">
    <source>
        <dbReference type="ARBA" id="ARBA00008683"/>
    </source>
</evidence>
<keyword evidence="3" id="KW-0378">Hydrolase</keyword>
<dbReference type="CDD" id="cd07022">
    <property type="entry name" value="S49_Sppa_36K_type"/>
    <property type="match status" value="1"/>
</dbReference>
<evidence type="ECO:0000256" key="3">
    <source>
        <dbReference type="ARBA" id="ARBA00022801"/>
    </source>
</evidence>
<feature type="compositionally biased region" description="Polar residues" evidence="5">
    <location>
        <begin position="404"/>
        <end position="415"/>
    </location>
</feature>
<dbReference type="InterPro" id="IPR002142">
    <property type="entry name" value="Peptidase_S49"/>
</dbReference>
<name>A0A839IX73_9GAMM</name>
<comment type="similarity">
    <text evidence="1">Belongs to the peptidase S49 family.</text>
</comment>
<dbReference type="SUPFAM" id="SSF52096">
    <property type="entry name" value="ClpP/crotonase"/>
    <property type="match status" value="1"/>
</dbReference>
<evidence type="ECO:0000256" key="2">
    <source>
        <dbReference type="ARBA" id="ARBA00022670"/>
    </source>
</evidence>
<keyword evidence="2" id="KW-0645">Protease</keyword>
<proteinExistence type="inferred from homology"/>
<feature type="region of interest" description="Disordered" evidence="5">
    <location>
        <begin position="304"/>
        <end position="355"/>
    </location>
</feature>
<dbReference type="EMBL" id="JACJFM010000052">
    <property type="protein sequence ID" value="MBB1489392.1"/>
    <property type="molecule type" value="Genomic_DNA"/>
</dbReference>
<dbReference type="InterPro" id="IPR033855">
    <property type="entry name" value="Protein_C"/>
</dbReference>
<organism evidence="7 8">
    <name type="scientific">Oceanospirillum sediminis</name>
    <dbReference type="NCBI Taxonomy" id="2760088"/>
    <lineage>
        <taxon>Bacteria</taxon>
        <taxon>Pseudomonadati</taxon>
        <taxon>Pseudomonadota</taxon>
        <taxon>Gammaproteobacteria</taxon>
        <taxon>Oceanospirillales</taxon>
        <taxon>Oceanospirillaceae</taxon>
        <taxon>Oceanospirillum</taxon>
    </lineage>
</organism>
<dbReference type="Pfam" id="PF01343">
    <property type="entry name" value="Peptidase_S49"/>
    <property type="match status" value="1"/>
</dbReference>
<dbReference type="GO" id="GO:0006508">
    <property type="term" value="P:proteolysis"/>
    <property type="evidence" value="ECO:0007669"/>
    <property type="project" value="UniProtKB-KW"/>
</dbReference>
<gene>
    <name evidence="7" type="ORF">H4O21_22535</name>
</gene>
<sequence>MNNFPHLSARVLNQPLLLEPGYARVFFSALADRLGIARLTDAEGEVLTGQKIHLPSSEFRAEHEPAEERYRPYELVKGAAVLPVSGSLRHKYGYVHSYSGSTGYDGIIHRAADAFSDPDVKGVLMDMDTPGGEVAGCFDTAQTLRQMADQSGKPLWALCCDMNCSAGMALASAAHRRLITQTGVAGSVGVVMAHTNYGQLMDKAGIEVTLIHSGANKVAGNPYQSLSEQVLADFQSSTDQLRLEFAQLVAGFTGLSVEAVLATEAATYRGKAALEVGFADELINGHDALLSFTDYLSSSSKTLSLPSSLTTGNTDMTQQTQTPAATTQVNQTDPAQPAQTQTAQTQTTQATAPAEMTAAQMQARIAGILGLEAAATHQATAQHLAFHTQLSMEEAKGILATLPEASSQDRMSTSLDKVMSEEKQPDIPADGNESAGQSPGNTLLADYELATGDK</sequence>
<dbReference type="PANTHER" id="PTHR33209">
    <property type="entry name" value="PROTEASE 4"/>
    <property type="match status" value="1"/>
</dbReference>
<dbReference type="GO" id="GO:0008236">
    <property type="term" value="F:serine-type peptidase activity"/>
    <property type="evidence" value="ECO:0007669"/>
    <property type="project" value="UniProtKB-KW"/>
</dbReference>
<dbReference type="InterPro" id="IPR029045">
    <property type="entry name" value="ClpP/crotonase-like_dom_sf"/>
</dbReference>
<protein>
    <submittedName>
        <fullName evidence="7">S49 family peptidase</fullName>
    </submittedName>
</protein>
<feature type="domain" description="Peptidase S49" evidence="6">
    <location>
        <begin position="149"/>
        <end position="290"/>
    </location>
</feature>
<dbReference type="AlphaFoldDB" id="A0A839IX73"/>
<keyword evidence="4" id="KW-0720">Serine protease</keyword>
<comment type="caution">
    <text evidence="7">The sequence shown here is derived from an EMBL/GenBank/DDBJ whole genome shotgun (WGS) entry which is preliminary data.</text>
</comment>
<evidence type="ECO:0000259" key="6">
    <source>
        <dbReference type="Pfam" id="PF01343"/>
    </source>
</evidence>
<dbReference type="Proteomes" id="UP000565262">
    <property type="component" value="Unassembled WGS sequence"/>
</dbReference>
<evidence type="ECO:0000313" key="7">
    <source>
        <dbReference type="EMBL" id="MBB1489392.1"/>
    </source>
</evidence>
<reference evidence="7 8" key="1">
    <citation type="submission" date="2020-08" db="EMBL/GenBank/DDBJ databases">
        <title>Oceanospirillum sp. nov. isolated from marine sediment.</title>
        <authorList>
            <person name="Ji X."/>
        </authorList>
    </citation>
    <scope>NUCLEOTIDE SEQUENCE [LARGE SCALE GENOMIC DNA]</scope>
    <source>
        <strain evidence="7 8">D5</strain>
    </source>
</reference>